<dbReference type="Proteomes" id="UP001227268">
    <property type="component" value="Unassembled WGS sequence"/>
</dbReference>
<name>A0ACC2VBW3_9TREE</name>
<sequence length="674" mass="71877">MHFSGTTASQVLAALALLAIPATNAAPSKELTRAQTRAINDAVLAAHRSGKSVRGLLDNIFGGGNSNDSDGYAPYNVTCPTDITWVRNASSVGTVEQDYVNRRASQLSSAWSTQISNVGLQAPPRTPVVSMALSGGGYRAMISGSGMAFQPNTTSGSVGDILGLSTYVSGLSGGSWAVATFFANDGQKPDQLAQNVWNIDSNLVVPSDNKLTFYYDLVTEVGDKADKGFSTQITDYWGLALTDHLFPEQYRTNNHPNLTWNDIANVSRIQDASLPWPIVIAVEREPGELVIPLNSTVYEFTLAEFGSWVWGSERKDQGGFTSLEYLGTSLNNGQPTSDTACIKGFDNAGFVAGTSSTLFNQAFLQLSDSNSSSVITDAIQSVLGAVGSAENDVAVYPNPFYQWHAETSPIAGFRNLTLVDGGEANENVPFEPFLFSYRNVDAILAFDNSADTTYYWPNGSSLHTTYQKAIDQAQAYNISLRMPPVPSTQGFVNGGLNTRPTFFGCNDSSLPTVIYVPNYPWSAWSNTSTYMLEYSTEQAVAIIDNGRRTLDLNGTISNWPQCLTCAFMDNAVMENGGTRSAECEACFSRFCWDGTDNTTVSHEYAPVIGTLPAFVTNGTTAPSAPVSAAPSASSGSAAAAATSSSTSGAELMSRSSVLSVVAAAMAPMLVAWMF</sequence>
<gene>
    <name evidence="1" type="ORF">QFC21_005151</name>
</gene>
<organism evidence="1 2">
    <name type="scientific">Naganishia friedmannii</name>
    <dbReference type="NCBI Taxonomy" id="89922"/>
    <lineage>
        <taxon>Eukaryota</taxon>
        <taxon>Fungi</taxon>
        <taxon>Dikarya</taxon>
        <taxon>Basidiomycota</taxon>
        <taxon>Agaricomycotina</taxon>
        <taxon>Tremellomycetes</taxon>
        <taxon>Filobasidiales</taxon>
        <taxon>Filobasidiaceae</taxon>
        <taxon>Naganishia</taxon>
    </lineage>
</organism>
<evidence type="ECO:0000313" key="2">
    <source>
        <dbReference type="Proteomes" id="UP001227268"/>
    </source>
</evidence>
<dbReference type="EMBL" id="JASBWT010000019">
    <property type="protein sequence ID" value="KAJ9096331.1"/>
    <property type="molecule type" value="Genomic_DNA"/>
</dbReference>
<comment type="caution">
    <text evidence="1">The sequence shown here is derived from an EMBL/GenBank/DDBJ whole genome shotgun (WGS) entry which is preliminary data.</text>
</comment>
<accession>A0ACC2VBW3</accession>
<evidence type="ECO:0000313" key="1">
    <source>
        <dbReference type="EMBL" id="KAJ9096331.1"/>
    </source>
</evidence>
<reference evidence="1" key="1">
    <citation type="submission" date="2023-04" db="EMBL/GenBank/DDBJ databases">
        <title>Draft Genome sequencing of Naganishia species isolated from polar environments using Oxford Nanopore Technology.</title>
        <authorList>
            <person name="Leo P."/>
            <person name="Venkateswaran K."/>
        </authorList>
    </citation>
    <scope>NUCLEOTIDE SEQUENCE</scope>
    <source>
        <strain evidence="1">MNA-CCFEE 5423</strain>
    </source>
</reference>
<protein>
    <submittedName>
        <fullName evidence="1">Uncharacterized protein</fullName>
    </submittedName>
</protein>
<keyword evidence="2" id="KW-1185">Reference proteome</keyword>
<proteinExistence type="predicted"/>